<evidence type="ECO:0000313" key="2">
    <source>
        <dbReference type="Proteomes" id="UP000829580"/>
    </source>
</evidence>
<protein>
    <submittedName>
        <fullName evidence="1">Uncharacterized protein</fullName>
    </submittedName>
</protein>
<reference evidence="1 2" key="1">
    <citation type="submission" date="2022-02" db="EMBL/GenBank/DDBJ databases">
        <title>Genomic structural plasticity of rodent-associated Bartonella in nature.</title>
        <authorList>
            <person name="Sousa K.C.M."/>
            <person name="Gutierrez R."/>
            <person name="Yahalomi D."/>
            <person name="Shalit T."/>
            <person name="Markus B."/>
            <person name="Nachum-Biala Y."/>
            <person name="Hawlena H."/>
            <person name="Marcos-Hadad E."/>
            <person name="Hazkani-Covo E."/>
            <person name="Neves H.R."/>
            <person name="Covo S."/>
            <person name="Harrus S."/>
        </authorList>
    </citation>
    <scope>NUCLEOTIDE SEQUENCE [LARGE SCALE GENOMIC DNA]</scope>
    <source>
        <strain evidence="1 2">B35_1_2</strain>
    </source>
</reference>
<name>A0ABY3VYG2_9HYPH</name>
<sequence>MFSYINARGITNALWGIWHGRYGSARCPAHNDQLPSLSLSNGHDGRLFRLVA</sequence>
<evidence type="ECO:0000313" key="1">
    <source>
        <dbReference type="EMBL" id="UNF29700.1"/>
    </source>
</evidence>
<dbReference type="EMBL" id="CP093033">
    <property type="protein sequence ID" value="UNF29700.1"/>
    <property type="molecule type" value="Genomic_DNA"/>
</dbReference>
<dbReference type="Proteomes" id="UP000829580">
    <property type="component" value="Chromosome"/>
</dbReference>
<organism evidence="1 2">
    <name type="scientific">Bartonella krasnovii</name>
    <dbReference type="NCBI Taxonomy" id="2267275"/>
    <lineage>
        <taxon>Bacteria</taxon>
        <taxon>Pseudomonadati</taxon>
        <taxon>Pseudomonadota</taxon>
        <taxon>Alphaproteobacteria</taxon>
        <taxon>Hyphomicrobiales</taxon>
        <taxon>Bartonellaceae</taxon>
        <taxon>Bartonella</taxon>
    </lineage>
</organism>
<proteinExistence type="predicted"/>
<gene>
    <name evidence="1" type="ORF">MNL13_02735</name>
</gene>
<accession>A0ABY3VYG2</accession>
<dbReference type="RefSeq" id="WP_241439330.1">
    <property type="nucleotide sequence ID" value="NZ_CP093033.1"/>
</dbReference>
<keyword evidence="2" id="KW-1185">Reference proteome</keyword>